<dbReference type="Proteomes" id="UP000540989">
    <property type="component" value="Unassembled WGS sequence"/>
</dbReference>
<proteinExistence type="predicted"/>
<dbReference type="EMBL" id="JACHIP010000002">
    <property type="protein sequence ID" value="MBB5056915.1"/>
    <property type="molecule type" value="Genomic_DNA"/>
</dbReference>
<dbReference type="AlphaFoldDB" id="A0A7W8E491"/>
<comment type="caution">
    <text evidence="1">The sequence shown here is derived from an EMBL/GenBank/DDBJ whole genome shotgun (WGS) entry which is preliminary data.</text>
</comment>
<protein>
    <submittedName>
        <fullName evidence="1">Uncharacterized protein</fullName>
    </submittedName>
</protein>
<reference evidence="1 2" key="1">
    <citation type="submission" date="2020-08" db="EMBL/GenBank/DDBJ databases">
        <title>Genomic Encyclopedia of Type Strains, Phase IV (KMG-V): Genome sequencing to study the core and pangenomes of soil and plant-associated prokaryotes.</title>
        <authorList>
            <person name="Whitman W."/>
        </authorList>
    </citation>
    <scope>NUCLEOTIDE SEQUENCE [LARGE SCALE GENOMIC DNA]</scope>
    <source>
        <strain evidence="1 2">M8UP14</strain>
    </source>
</reference>
<organism evidence="1 2">
    <name type="scientific">Granulicella aggregans</name>
    <dbReference type="NCBI Taxonomy" id="474949"/>
    <lineage>
        <taxon>Bacteria</taxon>
        <taxon>Pseudomonadati</taxon>
        <taxon>Acidobacteriota</taxon>
        <taxon>Terriglobia</taxon>
        <taxon>Terriglobales</taxon>
        <taxon>Acidobacteriaceae</taxon>
        <taxon>Granulicella</taxon>
    </lineage>
</organism>
<gene>
    <name evidence="1" type="ORF">HDF16_001600</name>
</gene>
<keyword evidence="2" id="KW-1185">Reference proteome</keyword>
<evidence type="ECO:0000313" key="2">
    <source>
        <dbReference type="Proteomes" id="UP000540989"/>
    </source>
</evidence>
<name>A0A7W8E491_9BACT</name>
<accession>A0A7W8E491</accession>
<evidence type="ECO:0000313" key="1">
    <source>
        <dbReference type="EMBL" id="MBB5056915.1"/>
    </source>
</evidence>
<sequence>MNRQTLADYGVRLESQENDVFALSCVRCVPTWRRIYRTRHDRNLPVFDRVCDAAKEHLRAYHDETVTPYTIARLVADAAGV</sequence>